<dbReference type="PANTHER" id="PTHR23252:SF24">
    <property type="entry name" value="TRANSMEMBRANE PROTEIN 145"/>
    <property type="match status" value="1"/>
</dbReference>
<feature type="transmembrane region" description="Helical" evidence="1">
    <location>
        <begin position="239"/>
        <end position="259"/>
    </location>
</feature>
<feature type="transmembrane region" description="Helical" evidence="1">
    <location>
        <begin position="309"/>
        <end position="326"/>
    </location>
</feature>
<evidence type="ECO:0000256" key="1">
    <source>
        <dbReference type="SAM" id="Phobius"/>
    </source>
</evidence>
<feature type="transmembrane region" description="Helical" evidence="1">
    <location>
        <begin position="371"/>
        <end position="394"/>
    </location>
</feature>
<feature type="transmembrane region" description="Helical" evidence="1">
    <location>
        <begin position="346"/>
        <end position="365"/>
    </location>
</feature>
<dbReference type="InterPro" id="IPR019336">
    <property type="entry name" value="GPR180/TMEM145_TM"/>
</dbReference>
<dbReference type="Pfam" id="PF10192">
    <property type="entry name" value="GPR180-TMEM145_TM"/>
    <property type="match status" value="1"/>
</dbReference>
<evidence type="ECO:0000256" key="2">
    <source>
        <dbReference type="SAM" id="SignalP"/>
    </source>
</evidence>
<keyword evidence="1" id="KW-0472">Membrane</keyword>
<keyword evidence="2" id="KW-0732">Signal</keyword>
<proteinExistence type="predicted"/>
<evidence type="ECO:0000259" key="3">
    <source>
        <dbReference type="Pfam" id="PF10192"/>
    </source>
</evidence>
<accession>A0A7S1A1W1</accession>
<name>A0A7S1A1W1_NOCSC</name>
<dbReference type="AlphaFoldDB" id="A0A7S1A1W1"/>
<feature type="transmembrane region" description="Helical" evidence="1">
    <location>
        <begin position="161"/>
        <end position="182"/>
    </location>
</feature>
<evidence type="ECO:0000313" key="4">
    <source>
        <dbReference type="EMBL" id="CAD8839555.1"/>
    </source>
</evidence>
<sequence length="422" mass="47897">MGLLRWLPLLLFLPVDGKVKSLSIRIGGPRKANRWKYVSKFGFAEREAPFSIRAQLKQPSKMVENVTLQLEVYRESQWDQAQEVEPCERQKYVHKLVPFTLDASGEWGDLQRSTFDDFHPPALWYFATSDCHVNLPNYTHRMKFEFSAQQLDGSEFSLEMAWMRSVNVAALGGFALLVWAFGVKSVAFSRSAGYVHPVIWMLASAILAQLVAQSMQVLHLIWFGMDGQGARPFEVMAEMLYVISQVIQTSILLLISLGYTLSQSKIGELDLMIPVCFMIGVLHLMLVGFGKLKDEGSYRYHENEGIMGWLQLVLRLLLYIWFSWAVGETSKEGGMKLRDFLVKFRIAGSVYFLITPTMFLFARQFSPHTQFFLMAVGTLVTNLASDVWLATLFLTRGEYFKVSSLSSSDLPGGVKIGVMKEE</sequence>
<feature type="chain" id="PRO_5031213559" description="GPR180/TMEM145 transmembrane domain-containing protein" evidence="2">
    <location>
        <begin position="22"/>
        <end position="422"/>
    </location>
</feature>
<gene>
    <name evidence="4" type="ORF">NSCI0253_LOCUS13903</name>
</gene>
<reference evidence="4" key="1">
    <citation type="submission" date="2021-01" db="EMBL/GenBank/DDBJ databases">
        <authorList>
            <person name="Corre E."/>
            <person name="Pelletier E."/>
            <person name="Niang G."/>
            <person name="Scheremetjew M."/>
            <person name="Finn R."/>
            <person name="Kale V."/>
            <person name="Holt S."/>
            <person name="Cochrane G."/>
            <person name="Meng A."/>
            <person name="Brown T."/>
            <person name="Cohen L."/>
        </authorList>
    </citation>
    <scope>NUCLEOTIDE SEQUENCE</scope>
</reference>
<dbReference type="EMBL" id="HBFQ01019796">
    <property type="protein sequence ID" value="CAD8839555.1"/>
    <property type="molecule type" value="Transcribed_RNA"/>
</dbReference>
<protein>
    <recommendedName>
        <fullName evidence="3">GPR180/TMEM145 transmembrane domain-containing protein</fullName>
    </recommendedName>
</protein>
<dbReference type="GO" id="GO:0007186">
    <property type="term" value="P:G protein-coupled receptor signaling pathway"/>
    <property type="evidence" value="ECO:0007669"/>
    <property type="project" value="InterPro"/>
</dbReference>
<dbReference type="GO" id="GO:0019236">
    <property type="term" value="P:response to pheromone"/>
    <property type="evidence" value="ECO:0007669"/>
    <property type="project" value="InterPro"/>
</dbReference>
<feature type="signal peptide" evidence="2">
    <location>
        <begin position="1"/>
        <end position="21"/>
    </location>
</feature>
<feature type="transmembrane region" description="Helical" evidence="1">
    <location>
        <begin position="271"/>
        <end position="289"/>
    </location>
</feature>
<dbReference type="InterPro" id="IPR047831">
    <property type="entry name" value="GPR180/TMEM145"/>
</dbReference>
<organism evidence="4">
    <name type="scientific">Noctiluca scintillans</name>
    <name type="common">Sea sparkle</name>
    <name type="synonym">Red tide dinoflagellate</name>
    <dbReference type="NCBI Taxonomy" id="2966"/>
    <lineage>
        <taxon>Eukaryota</taxon>
        <taxon>Sar</taxon>
        <taxon>Alveolata</taxon>
        <taxon>Dinophyceae</taxon>
        <taxon>Noctilucales</taxon>
        <taxon>Noctilucaceae</taxon>
        <taxon>Noctiluca</taxon>
    </lineage>
</organism>
<keyword evidence="1" id="KW-0812">Transmembrane</keyword>
<feature type="transmembrane region" description="Helical" evidence="1">
    <location>
        <begin position="194"/>
        <end position="219"/>
    </location>
</feature>
<keyword evidence="1" id="KW-1133">Transmembrane helix</keyword>
<feature type="domain" description="GPR180/TMEM145 transmembrane" evidence="3">
    <location>
        <begin position="189"/>
        <end position="385"/>
    </location>
</feature>
<dbReference type="PANTHER" id="PTHR23252">
    <property type="entry name" value="INTIMAL THICKNESS RECEPTOR-RELATED"/>
    <property type="match status" value="1"/>
</dbReference>